<dbReference type="EMBL" id="JBHTGQ010000004">
    <property type="protein sequence ID" value="MFC7748833.1"/>
    <property type="molecule type" value="Genomic_DNA"/>
</dbReference>
<evidence type="ECO:0000313" key="4">
    <source>
        <dbReference type="EMBL" id="MFC7748833.1"/>
    </source>
</evidence>
<dbReference type="SUPFAM" id="SSF56300">
    <property type="entry name" value="Metallo-dependent phosphatases"/>
    <property type="match status" value="1"/>
</dbReference>
<sequence>MEKSAGFSQTANRAAKRQEGRLGWRAALAKTSVAVFAAMLALAGCTSVAEPDRGHAVGTEGSAAPLPSAEAGASSQTAKPTASPSPLPPAETRVSLAAVGDVLIHGSIYRDALRRGGGGSYDFKPMFAEVASMLEEPDVTFANSESIIGGTALGLSDYPRFNSPHEVGDALKAAGVDIVSTANNHTMDRGEAAVLSALEYWDKIGVCAAGSAAEAGGRSSCTLERRGMTMTFLAYTYGTNGIAVPAGKEHLVNLIDRDRISSDIRAARSKADAVIVSLHFGNEYQTMPNEEQKSLAKLAVDSGAHVVLGHHAHVLQPTEWLPTPDGGQALVVYSLGNFLAAQEAAKFERRLGGILSLELVRRLGPDGRLTVTVEKPRFVPTYIEFSAWKNFRIVPFTKETKLEGGISAAAKYEEYRKHMTQWMPELAYGLPER</sequence>
<name>A0ABW2V0R9_9BACL</name>
<accession>A0ABW2V0R9</accession>
<dbReference type="Gene3D" id="3.60.21.10">
    <property type="match status" value="1"/>
</dbReference>
<dbReference type="InterPro" id="IPR029052">
    <property type="entry name" value="Metallo-depent_PP-like"/>
</dbReference>
<gene>
    <name evidence="4" type="ORF">ACFQWB_02590</name>
</gene>
<organism evidence="4 5">
    <name type="scientific">Paenibacillus thermoaerophilus</name>
    <dbReference type="NCBI Taxonomy" id="1215385"/>
    <lineage>
        <taxon>Bacteria</taxon>
        <taxon>Bacillati</taxon>
        <taxon>Bacillota</taxon>
        <taxon>Bacilli</taxon>
        <taxon>Bacillales</taxon>
        <taxon>Paenibacillaceae</taxon>
        <taxon>Paenibacillus</taxon>
    </lineage>
</organism>
<dbReference type="RefSeq" id="WP_170209440.1">
    <property type="nucleotide sequence ID" value="NZ_JBHTGQ010000004.1"/>
</dbReference>
<dbReference type="PANTHER" id="PTHR33393">
    <property type="entry name" value="POLYGLUTAMINE SYNTHESIS ACCESSORY PROTEIN RV0574C-RELATED"/>
    <property type="match status" value="1"/>
</dbReference>
<reference evidence="5" key="1">
    <citation type="journal article" date="2019" name="Int. J. Syst. Evol. Microbiol.">
        <title>The Global Catalogue of Microorganisms (GCM) 10K type strain sequencing project: providing services to taxonomists for standard genome sequencing and annotation.</title>
        <authorList>
            <consortium name="The Broad Institute Genomics Platform"/>
            <consortium name="The Broad Institute Genome Sequencing Center for Infectious Disease"/>
            <person name="Wu L."/>
            <person name="Ma J."/>
        </authorList>
    </citation>
    <scope>NUCLEOTIDE SEQUENCE [LARGE SCALE GENOMIC DNA]</scope>
    <source>
        <strain evidence="5">JCM 18657</strain>
    </source>
</reference>
<dbReference type="InterPro" id="IPR019079">
    <property type="entry name" value="Capsule_synth_CapA"/>
</dbReference>
<protein>
    <submittedName>
        <fullName evidence="4">CapA family protein</fullName>
    </submittedName>
</protein>
<dbReference type="SMART" id="SM00854">
    <property type="entry name" value="PGA_cap"/>
    <property type="match status" value="1"/>
</dbReference>
<dbReference type="InterPro" id="IPR052169">
    <property type="entry name" value="CW_Biosynth-Accessory"/>
</dbReference>
<keyword evidence="5" id="KW-1185">Reference proteome</keyword>
<comment type="similarity">
    <text evidence="1">Belongs to the CapA family.</text>
</comment>
<dbReference type="CDD" id="cd07381">
    <property type="entry name" value="MPP_CapA"/>
    <property type="match status" value="1"/>
</dbReference>
<feature type="domain" description="Capsule synthesis protein CapA" evidence="3">
    <location>
        <begin position="95"/>
        <end position="342"/>
    </location>
</feature>
<evidence type="ECO:0000259" key="3">
    <source>
        <dbReference type="SMART" id="SM00854"/>
    </source>
</evidence>
<evidence type="ECO:0000256" key="1">
    <source>
        <dbReference type="ARBA" id="ARBA00005662"/>
    </source>
</evidence>
<dbReference type="Proteomes" id="UP001596528">
    <property type="component" value="Unassembled WGS sequence"/>
</dbReference>
<evidence type="ECO:0000256" key="2">
    <source>
        <dbReference type="SAM" id="MobiDB-lite"/>
    </source>
</evidence>
<feature type="region of interest" description="Disordered" evidence="2">
    <location>
        <begin position="53"/>
        <end position="90"/>
    </location>
</feature>
<proteinExistence type="inferred from homology"/>
<dbReference type="Pfam" id="PF09587">
    <property type="entry name" value="PGA_cap"/>
    <property type="match status" value="1"/>
</dbReference>
<comment type="caution">
    <text evidence="4">The sequence shown here is derived from an EMBL/GenBank/DDBJ whole genome shotgun (WGS) entry which is preliminary data.</text>
</comment>
<dbReference type="PANTHER" id="PTHR33393:SF12">
    <property type="entry name" value="CAPSULE BIOSYNTHESIS PROTEIN CAPA"/>
    <property type="match status" value="1"/>
</dbReference>
<feature type="compositionally biased region" description="Polar residues" evidence="2">
    <location>
        <begin position="73"/>
        <end position="82"/>
    </location>
</feature>
<evidence type="ECO:0000313" key="5">
    <source>
        <dbReference type="Proteomes" id="UP001596528"/>
    </source>
</evidence>